<evidence type="ECO:0000313" key="3">
    <source>
        <dbReference type="EMBL" id="CAB5026167.1"/>
    </source>
</evidence>
<gene>
    <name evidence="2" type="ORF">UFOPK3037_01318</name>
    <name evidence="1" type="ORF">UFOPK3925_01507</name>
    <name evidence="3" type="ORF">UFOPK4097_01245</name>
</gene>
<dbReference type="AlphaFoldDB" id="A0A6J6YSH2"/>
<dbReference type="InterPro" id="IPR045920">
    <property type="entry name" value="DUF6339"/>
</dbReference>
<accession>A0A6J6YSH2</accession>
<reference evidence="2" key="1">
    <citation type="submission" date="2020-05" db="EMBL/GenBank/DDBJ databases">
        <authorList>
            <person name="Chiriac C."/>
            <person name="Salcher M."/>
            <person name="Ghai R."/>
            <person name="Kavagutti S V."/>
        </authorList>
    </citation>
    <scope>NUCLEOTIDE SEQUENCE</scope>
</reference>
<protein>
    <submittedName>
        <fullName evidence="2">Unannotated protein</fullName>
    </submittedName>
</protein>
<dbReference type="EMBL" id="CAESAD010000017">
    <property type="protein sequence ID" value="CAB4345167.1"/>
    <property type="molecule type" value="Genomic_DNA"/>
</dbReference>
<organism evidence="2">
    <name type="scientific">freshwater metagenome</name>
    <dbReference type="NCBI Taxonomy" id="449393"/>
    <lineage>
        <taxon>unclassified sequences</taxon>
        <taxon>metagenomes</taxon>
        <taxon>ecological metagenomes</taxon>
    </lineage>
</organism>
<dbReference type="Pfam" id="PF19866">
    <property type="entry name" value="DUF6339"/>
    <property type="match status" value="1"/>
</dbReference>
<name>A0A6J6YSH2_9ZZZZ</name>
<dbReference type="EMBL" id="CAFAAO010000020">
    <property type="protein sequence ID" value="CAB4811194.1"/>
    <property type="molecule type" value="Genomic_DNA"/>
</dbReference>
<dbReference type="EMBL" id="CAFBPK010000023">
    <property type="protein sequence ID" value="CAB5026167.1"/>
    <property type="molecule type" value="Genomic_DNA"/>
</dbReference>
<sequence>MSGFMVYDEESVATLRSLSKSDPRKVLEEFEKVNGDLNLVKWLPSVPKVLELKVPNPTSNFDKENSIAVFQALDFLTPALASDERVWVTLTFSNYQEYTKARWATSSHQPEELSKNLINHWFAPTARDRWRNNSISRLWWVGYFVENLENVDKSDAYDLVYFNSDLIASLLGRATLSSYRNIASSVVRVTHHHYLSMVERKYDRDSFRDFLKLIDLRLGKSALGSLDQKVCDEIIFELFAQTH</sequence>
<evidence type="ECO:0000313" key="2">
    <source>
        <dbReference type="EMBL" id="CAB4811194.1"/>
    </source>
</evidence>
<proteinExistence type="predicted"/>
<evidence type="ECO:0000313" key="1">
    <source>
        <dbReference type="EMBL" id="CAB4345167.1"/>
    </source>
</evidence>